<accession>A0ACC2LU13</accession>
<protein>
    <submittedName>
        <fullName evidence="1">Uncharacterized protein</fullName>
    </submittedName>
</protein>
<organism evidence="1 2">
    <name type="scientific">Persea americana</name>
    <name type="common">Avocado</name>
    <dbReference type="NCBI Taxonomy" id="3435"/>
    <lineage>
        <taxon>Eukaryota</taxon>
        <taxon>Viridiplantae</taxon>
        <taxon>Streptophyta</taxon>
        <taxon>Embryophyta</taxon>
        <taxon>Tracheophyta</taxon>
        <taxon>Spermatophyta</taxon>
        <taxon>Magnoliopsida</taxon>
        <taxon>Magnoliidae</taxon>
        <taxon>Laurales</taxon>
        <taxon>Lauraceae</taxon>
        <taxon>Persea</taxon>
    </lineage>
</organism>
<keyword evidence="2" id="KW-1185">Reference proteome</keyword>
<gene>
    <name evidence="1" type="ORF">MRB53_010813</name>
</gene>
<dbReference type="EMBL" id="CM056811">
    <property type="protein sequence ID" value="KAJ8636546.1"/>
    <property type="molecule type" value="Genomic_DNA"/>
</dbReference>
<evidence type="ECO:0000313" key="1">
    <source>
        <dbReference type="EMBL" id="KAJ8636546.1"/>
    </source>
</evidence>
<dbReference type="Proteomes" id="UP001234297">
    <property type="component" value="Chromosome 3"/>
</dbReference>
<comment type="caution">
    <text evidence="1">The sequence shown here is derived from an EMBL/GenBank/DDBJ whole genome shotgun (WGS) entry which is preliminary data.</text>
</comment>
<evidence type="ECO:0000313" key="2">
    <source>
        <dbReference type="Proteomes" id="UP001234297"/>
    </source>
</evidence>
<name>A0ACC2LU13_PERAE</name>
<reference evidence="1 2" key="1">
    <citation type="journal article" date="2022" name="Hortic Res">
        <title>A haplotype resolved chromosomal level avocado genome allows analysis of novel avocado genes.</title>
        <authorList>
            <person name="Nath O."/>
            <person name="Fletcher S.J."/>
            <person name="Hayward A."/>
            <person name="Shaw L.M."/>
            <person name="Masouleh A.K."/>
            <person name="Furtado A."/>
            <person name="Henry R.J."/>
            <person name="Mitter N."/>
        </authorList>
    </citation>
    <scope>NUCLEOTIDE SEQUENCE [LARGE SCALE GENOMIC DNA]</scope>
    <source>
        <strain evidence="2">cv. Hass</strain>
    </source>
</reference>
<proteinExistence type="predicted"/>
<sequence>MASDSERPSPSPLMGTQTQTQTQTRTLGDKAFQGLANNVKLLPTGTLFIFQFLSPALTNYGKCNTSNKYLTGILLFFCSFNCLFSNFTDSYKGTDGRNHYGIVTKDGLWPLSDSSDKSTDLSQYKLQLGDFAHAFLSLMVFAVVALLTPNIVGCYYSSFESTQKMLLVLLPPVVGVISSTVSAVFPHMRHGIGYARAEAAAAGDET</sequence>